<dbReference type="InterPro" id="IPR012989">
    <property type="entry name" value="SEP_domain"/>
</dbReference>
<dbReference type="SMART" id="SM00553">
    <property type="entry name" value="SEP"/>
    <property type="match status" value="1"/>
</dbReference>
<feature type="compositionally biased region" description="Gly residues" evidence="1">
    <location>
        <begin position="109"/>
        <end position="120"/>
    </location>
</feature>
<evidence type="ECO:0008006" key="6">
    <source>
        <dbReference type="Google" id="ProtNLM"/>
    </source>
</evidence>
<dbReference type="PROSITE" id="PS50033">
    <property type="entry name" value="UBX"/>
    <property type="match status" value="1"/>
</dbReference>
<dbReference type="GO" id="GO:0000045">
    <property type="term" value="P:autophagosome assembly"/>
    <property type="evidence" value="ECO:0007669"/>
    <property type="project" value="TreeGrafter"/>
</dbReference>
<feature type="region of interest" description="Disordered" evidence="1">
    <location>
        <begin position="82"/>
        <end position="235"/>
    </location>
</feature>
<dbReference type="InterPro" id="IPR001012">
    <property type="entry name" value="UBX_dom"/>
</dbReference>
<dbReference type="CDD" id="cd01770">
    <property type="entry name" value="UBX_UBXN2"/>
    <property type="match status" value="1"/>
</dbReference>
<dbReference type="Pfam" id="PF14555">
    <property type="entry name" value="UBA_4"/>
    <property type="match status" value="1"/>
</dbReference>
<feature type="domain" description="UBX" evidence="2">
    <location>
        <begin position="370"/>
        <end position="447"/>
    </location>
</feature>
<protein>
    <recommendedName>
        <fullName evidence="6">UBX domain-containing protein 1</fullName>
    </recommendedName>
</protein>
<dbReference type="STRING" id="50376.A0A517L011"/>
<feature type="compositionally biased region" description="Low complexity" evidence="1">
    <location>
        <begin position="331"/>
        <end position="350"/>
    </location>
</feature>
<dbReference type="Proteomes" id="UP000316270">
    <property type="component" value="Chromosome 2"/>
</dbReference>
<dbReference type="SMART" id="SM00166">
    <property type="entry name" value="UBX"/>
    <property type="match status" value="1"/>
</dbReference>
<dbReference type="PROSITE" id="PS51399">
    <property type="entry name" value="SEP"/>
    <property type="match status" value="1"/>
</dbReference>
<feature type="region of interest" description="Disordered" evidence="1">
    <location>
        <begin position="322"/>
        <end position="369"/>
    </location>
</feature>
<dbReference type="InterPro" id="IPR036241">
    <property type="entry name" value="NSFL1C_SEP_dom_sf"/>
</dbReference>
<dbReference type="AlphaFoldDB" id="A0A517L011"/>
<organism evidence="4 5">
    <name type="scientific">Venturia effusa</name>
    <dbReference type="NCBI Taxonomy" id="50376"/>
    <lineage>
        <taxon>Eukaryota</taxon>
        <taxon>Fungi</taxon>
        <taxon>Dikarya</taxon>
        <taxon>Ascomycota</taxon>
        <taxon>Pezizomycotina</taxon>
        <taxon>Dothideomycetes</taxon>
        <taxon>Pleosporomycetidae</taxon>
        <taxon>Venturiales</taxon>
        <taxon>Venturiaceae</taxon>
        <taxon>Venturia</taxon>
    </lineage>
</organism>
<dbReference type="SUPFAM" id="SSF102848">
    <property type="entry name" value="NSFL1 (p97 ATPase) cofactor p47, SEP domain"/>
    <property type="match status" value="1"/>
</dbReference>
<dbReference type="FunFam" id="3.30.420.210:FF:000002">
    <property type="entry name" value="UBX domain-containing protein 1"/>
    <property type="match status" value="1"/>
</dbReference>
<dbReference type="PANTHER" id="PTHR23333">
    <property type="entry name" value="UBX DOMAIN CONTAINING PROTEIN"/>
    <property type="match status" value="1"/>
</dbReference>
<dbReference type="GO" id="GO:0061025">
    <property type="term" value="P:membrane fusion"/>
    <property type="evidence" value="ECO:0007669"/>
    <property type="project" value="TreeGrafter"/>
</dbReference>
<dbReference type="SUPFAM" id="SSF46934">
    <property type="entry name" value="UBA-like"/>
    <property type="match status" value="1"/>
</dbReference>
<dbReference type="SUPFAM" id="SSF54236">
    <property type="entry name" value="Ubiquitin-like"/>
    <property type="match status" value="1"/>
</dbReference>
<dbReference type="Pfam" id="PF00789">
    <property type="entry name" value="UBX"/>
    <property type="match status" value="1"/>
</dbReference>
<feature type="compositionally biased region" description="Acidic residues" evidence="1">
    <location>
        <begin position="162"/>
        <end position="171"/>
    </location>
</feature>
<dbReference type="Pfam" id="PF08059">
    <property type="entry name" value="SEP"/>
    <property type="match status" value="1"/>
</dbReference>
<name>A0A517L011_9PEZI</name>
<dbReference type="CDD" id="cd14273">
    <property type="entry name" value="UBA_TAP-C_like"/>
    <property type="match status" value="1"/>
</dbReference>
<reference evidence="4 5" key="1">
    <citation type="submission" date="2019-07" db="EMBL/GenBank/DDBJ databases">
        <title>Finished genome of Venturia effusa.</title>
        <authorList>
            <person name="Young C.A."/>
            <person name="Cox M.P."/>
            <person name="Ganley A.R.D."/>
            <person name="David W.J."/>
        </authorList>
    </citation>
    <scope>NUCLEOTIDE SEQUENCE [LARGE SCALE GENOMIC DNA]</scope>
    <source>
        <strain evidence="5">albino</strain>
    </source>
</reference>
<feature type="domain" description="SEP" evidence="3">
    <location>
        <begin position="249"/>
        <end position="314"/>
    </location>
</feature>
<dbReference type="GO" id="GO:0005634">
    <property type="term" value="C:nucleus"/>
    <property type="evidence" value="ECO:0007669"/>
    <property type="project" value="TreeGrafter"/>
</dbReference>
<feature type="compositionally biased region" description="Pro residues" evidence="1">
    <location>
        <begin position="121"/>
        <end position="136"/>
    </location>
</feature>
<evidence type="ECO:0000259" key="3">
    <source>
        <dbReference type="PROSITE" id="PS51399"/>
    </source>
</evidence>
<dbReference type="GO" id="GO:0043161">
    <property type="term" value="P:proteasome-mediated ubiquitin-dependent protein catabolic process"/>
    <property type="evidence" value="ECO:0007669"/>
    <property type="project" value="TreeGrafter"/>
</dbReference>
<keyword evidence="5" id="KW-1185">Reference proteome</keyword>
<dbReference type="GO" id="GO:0043130">
    <property type="term" value="F:ubiquitin binding"/>
    <property type="evidence" value="ECO:0007669"/>
    <property type="project" value="TreeGrafter"/>
</dbReference>
<evidence type="ECO:0000313" key="4">
    <source>
        <dbReference type="EMBL" id="QDS68957.1"/>
    </source>
</evidence>
<dbReference type="GO" id="GO:0031468">
    <property type="term" value="P:nuclear membrane reassembly"/>
    <property type="evidence" value="ECO:0007669"/>
    <property type="project" value="TreeGrafter"/>
</dbReference>
<dbReference type="GO" id="GO:0005829">
    <property type="term" value="C:cytosol"/>
    <property type="evidence" value="ECO:0007669"/>
    <property type="project" value="TreeGrafter"/>
</dbReference>
<dbReference type="EMBL" id="CP042186">
    <property type="protein sequence ID" value="QDS68957.1"/>
    <property type="molecule type" value="Genomic_DNA"/>
</dbReference>
<accession>A0A517L011</accession>
<dbReference type="GO" id="GO:0007030">
    <property type="term" value="P:Golgi organization"/>
    <property type="evidence" value="ECO:0007669"/>
    <property type="project" value="TreeGrafter"/>
</dbReference>
<evidence type="ECO:0000259" key="2">
    <source>
        <dbReference type="PROSITE" id="PS50033"/>
    </source>
</evidence>
<dbReference type="InterPro" id="IPR009060">
    <property type="entry name" value="UBA-like_sf"/>
</dbReference>
<dbReference type="OrthoDB" id="25887at2759"/>
<evidence type="ECO:0000256" key="1">
    <source>
        <dbReference type="SAM" id="MobiDB-lite"/>
    </source>
</evidence>
<gene>
    <name evidence="4" type="ORF">FKW77_008767</name>
</gene>
<dbReference type="Gene3D" id="3.30.420.210">
    <property type="entry name" value="SEP domain"/>
    <property type="match status" value="1"/>
</dbReference>
<evidence type="ECO:0000313" key="5">
    <source>
        <dbReference type="Proteomes" id="UP000316270"/>
    </source>
</evidence>
<sequence>MPRCKRAAPSKYISNLVSQTPNNKIDFTLRQNTMDSGLPPNADQLIGQFCSFTDASAEQADDCLRAHNWDVESAVSTWFAAREGDEGEADEEEDDLEAPTAANPATGYVAGGGRTLGGGTAPPPPAASSSRAPPPSSRRAPARGGGPRTIKDLQGEGGQAHDDDDSDEDTDLFAGGEKSGLAVKGPGSNPQDQINSILDRARRGVPRPGGDEPDAPPSRFAGRGVTLGGEGEDSRIVVDPTPAARRPPRVTRTLHLWQDGFSVDDGPLFRYDDPANAATLEMIQTGRAPLDLLNVEPSQEVDLHLDNQKEAKYVQPKKKYVPFSGSGQRLGSPTPGVATTSSSTTAGSSSMQLPSGGAQTPAAPTVDVSDAQPTITLQIRLGDGTRLTSRFNTTHTVGEVYSFVDRASAVSGQRAYALMTTFPNKELDDKNVKLGDLKELQRGGVVVQKWK</sequence>
<feature type="compositionally biased region" description="Acidic residues" evidence="1">
    <location>
        <begin position="85"/>
        <end position="97"/>
    </location>
</feature>
<dbReference type="Gene3D" id="1.10.8.10">
    <property type="entry name" value="DNA helicase RuvA subunit, C-terminal domain"/>
    <property type="match status" value="1"/>
</dbReference>
<proteinExistence type="predicted"/>
<dbReference type="Gene3D" id="3.10.20.90">
    <property type="entry name" value="Phosphatidylinositol 3-kinase Catalytic Subunit, Chain A, domain 1"/>
    <property type="match status" value="1"/>
</dbReference>
<dbReference type="PANTHER" id="PTHR23333:SF20">
    <property type="entry name" value="NSFL1 COFACTOR P47"/>
    <property type="match status" value="1"/>
</dbReference>
<dbReference type="InterPro" id="IPR029071">
    <property type="entry name" value="Ubiquitin-like_domsf"/>
</dbReference>